<evidence type="ECO:0000313" key="2">
    <source>
        <dbReference type="Proteomes" id="UP000479692"/>
    </source>
</evidence>
<proteinExistence type="predicted"/>
<dbReference type="EMBL" id="WOXT01000002">
    <property type="protein sequence ID" value="MUV14527.1"/>
    <property type="molecule type" value="Genomic_DNA"/>
</dbReference>
<dbReference type="Proteomes" id="UP000479692">
    <property type="component" value="Unassembled WGS sequence"/>
</dbReference>
<gene>
    <name evidence="1" type="ORF">GN331_09940</name>
</gene>
<accession>A0A7C9MMN0</accession>
<dbReference type="AlphaFoldDB" id="A0A7C9MMN0"/>
<dbReference type="InterPro" id="IPR036513">
    <property type="entry name" value="STAS_dom_sf"/>
</dbReference>
<name>A0A7C9MMN0_9GAMM</name>
<comment type="caution">
    <text evidence="1">The sequence shown here is derived from an EMBL/GenBank/DDBJ whole genome shotgun (WGS) entry which is preliminary data.</text>
</comment>
<keyword evidence="2" id="KW-1185">Reference proteome</keyword>
<dbReference type="RefSeq" id="WP_156641806.1">
    <property type="nucleotide sequence ID" value="NZ_WOXT01000002.1"/>
</dbReference>
<sequence>MTHIVAIREGWIELHYTGVVDYAARMAALDDVAALVRDSGVRRILADYTQATIGEAGDSASRQDYLSKAISAATLEQADVALIGLPPEHARAAELAGVVRNMRVRNFDDAASALAWLLSLSPT</sequence>
<evidence type="ECO:0000313" key="1">
    <source>
        <dbReference type="EMBL" id="MUV14527.1"/>
    </source>
</evidence>
<dbReference type="SUPFAM" id="SSF52091">
    <property type="entry name" value="SpoIIaa-like"/>
    <property type="match status" value="1"/>
</dbReference>
<evidence type="ECO:0008006" key="3">
    <source>
        <dbReference type="Google" id="ProtNLM"/>
    </source>
</evidence>
<reference evidence="1 2" key="1">
    <citation type="submission" date="2019-12" db="EMBL/GenBank/DDBJ databases">
        <authorList>
            <person name="Xu J."/>
        </authorList>
    </citation>
    <scope>NUCLEOTIDE SEQUENCE [LARGE SCALE GENOMIC DNA]</scope>
    <source>
        <strain evidence="1 2">HX-5-24</strain>
    </source>
</reference>
<organism evidence="1 2">
    <name type="scientific">Noviluteimonas gilva</name>
    <dbReference type="NCBI Taxonomy" id="2682097"/>
    <lineage>
        <taxon>Bacteria</taxon>
        <taxon>Pseudomonadati</taxon>
        <taxon>Pseudomonadota</taxon>
        <taxon>Gammaproteobacteria</taxon>
        <taxon>Lysobacterales</taxon>
        <taxon>Lysobacteraceae</taxon>
        <taxon>Noviluteimonas</taxon>
    </lineage>
</organism>
<protein>
    <recommendedName>
        <fullName evidence="3">STAS/SEC14 domain-containing protein</fullName>
    </recommendedName>
</protein>